<dbReference type="Proteomes" id="UP000662783">
    <property type="component" value="Chromosome"/>
</dbReference>
<dbReference type="AlphaFoldDB" id="A0A975A0X1"/>
<keyword evidence="1" id="KW-0732">Signal</keyword>
<name>A0A975A0X1_9BACT</name>
<feature type="chain" id="PRO_5038099799" evidence="1">
    <location>
        <begin position="19"/>
        <end position="129"/>
    </location>
</feature>
<dbReference type="EMBL" id="CP070608">
    <property type="protein sequence ID" value="QSE97256.1"/>
    <property type="molecule type" value="Genomic_DNA"/>
</dbReference>
<accession>A0A975A0X1</accession>
<protein>
    <submittedName>
        <fullName evidence="2">Uncharacterized protein</fullName>
    </submittedName>
</protein>
<evidence type="ECO:0000313" key="3">
    <source>
        <dbReference type="Proteomes" id="UP000662783"/>
    </source>
</evidence>
<reference evidence="2" key="1">
    <citation type="submission" date="2021-02" db="EMBL/GenBank/DDBJ databases">
        <title>Fulvivirga sp. S481 isolated from sea water.</title>
        <authorList>
            <person name="Bae S.S."/>
            <person name="Baek K."/>
        </authorList>
    </citation>
    <scope>NUCLEOTIDE SEQUENCE</scope>
    <source>
        <strain evidence="2">S481</strain>
    </source>
</reference>
<evidence type="ECO:0000313" key="2">
    <source>
        <dbReference type="EMBL" id="QSE97256.1"/>
    </source>
</evidence>
<dbReference type="PROSITE" id="PS51257">
    <property type="entry name" value="PROKAR_LIPOPROTEIN"/>
    <property type="match status" value="1"/>
</dbReference>
<dbReference type="KEGG" id="fuv:JR347_16945"/>
<gene>
    <name evidence="2" type="ORF">JR347_16945</name>
</gene>
<proteinExistence type="predicted"/>
<evidence type="ECO:0000256" key="1">
    <source>
        <dbReference type="SAM" id="SignalP"/>
    </source>
</evidence>
<sequence>MKLIVPILLLFIAFSCSEENPVQQTIVVESRWIEIINESDTISFESLDGLKVISLKRGTEIQNGQSIPKPGAGLYDFKITNDKISLRWYLSSNSAFNDYYFNKSDDELQIENFYDEGASGIINTFRRTE</sequence>
<organism evidence="2 3">
    <name type="scientific">Fulvivirga lutea</name>
    <dbReference type="NCBI Taxonomy" id="2810512"/>
    <lineage>
        <taxon>Bacteria</taxon>
        <taxon>Pseudomonadati</taxon>
        <taxon>Bacteroidota</taxon>
        <taxon>Cytophagia</taxon>
        <taxon>Cytophagales</taxon>
        <taxon>Fulvivirgaceae</taxon>
        <taxon>Fulvivirga</taxon>
    </lineage>
</organism>
<keyword evidence="3" id="KW-1185">Reference proteome</keyword>
<feature type="signal peptide" evidence="1">
    <location>
        <begin position="1"/>
        <end position="18"/>
    </location>
</feature>
<dbReference type="RefSeq" id="WP_205721767.1">
    <property type="nucleotide sequence ID" value="NZ_CP070608.1"/>
</dbReference>